<gene>
    <name evidence="1" type="ORF">GYMLUDRAFT_698371</name>
</gene>
<dbReference type="OrthoDB" id="2788229at2759"/>
<organism evidence="1 2">
    <name type="scientific">Collybiopsis luxurians FD-317 M1</name>
    <dbReference type="NCBI Taxonomy" id="944289"/>
    <lineage>
        <taxon>Eukaryota</taxon>
        <taxon>Fungi</taxon>
        <taxon>Dikarya</taxon>
        <taxon>Basidiomycota</taxon>
        <taxon>Agaricomycotina</taxon>
        <taxon>Agaricomycetes</taxon>
        <taxon>Agaricomycetidae</taxon>
        <taxon>Agaricales</taxon>
        <taxon>Marasmiineae</taxon>
        <taxon>Omphalotaceae</taxon>
        <taxon>Collybiopsis</taxon>
        <taxon>Collybiopsis luxurians</taxon>
    </lineage>
</organism>
<evidence type="ECO:0000313" key="2">
    <source>
        <dbReference type="Proteomes" id="UP000053593"/>
    </source>
</evidence>
<sequence>MSVANRRPTWPASFVRSRTNSSSCDSTSLEPRLPLELYDLIIDHLQDSRPDLKVCSVVARSWRTRCQTYLFRLIKLDARILPPAMLSLVKRRFVWRLEGISGESRIAQFTQELHIEAASFRVGNRISAQSMYRILLSLPLFTDLRTLTLNVPWNLHWGETAKWPSKELGSCIGRLIKRNPNLKAISLRNPLFSSLDDLVAIMGVYSLHLEQLMIGNLEALSDEIRELSQDEVRLWMGEKLAHRQPRQAVLTGICIGYLHSRIRDEILMYPGLIDWEAIKYLNMHWSRDTSSSCPTLLHRCLHDKLEALVLTFVCCTDMP</sequence>
<proteinExistence type="predicted"/>
<accession>A0A0D0C6M3</accession>
<dbReference type="HOGENOM" id="CLU_871705_0_0_1"/>
<protein>
    <recommendedName>
        <fullName evidence="3">F-box domain-containing protein</fullName>
    </recommendedName>
</protein>
<reference evidence="1 2" key="1">
    <citation type="submission" date="2014-04" db="EMBL/GenBank/DDBJ databases">
        <title>Evolutionary Origins and Diversification of the Mycorrhizal Mutualists.</title>
        <authorList>
            <consortium name="DOE Joint Genome Institute"/>
            <consortium name="Mycorrhizal Genomics Consortium"/>
            <person name="Kohler A."/>
            <person name="Kuo A."/>
            <person name="Nagy L.G."/>
            <person name="Floudas D."/>
            <person name="Copeland A."/>
            <person name="Barry K.W."/>
            <person name="Cichocki N."/>
            <person name="Veneault-Fourrey C."/>
            <person name="LaButti K."/>
            <person name="Lindquist E.A."/>
            <person name="Lipzen A."/>
            <person name="Lundell T."/>
            <person name="Morin E."/>
            <person name="Murat C."/>
            <person name="Riley R."/>
            <person name="Ohm R."/>
            <person name="Sun H."/>
            <person name="Tunlid A."/>
            <person name="Henrissat B."/>
            <person name="Grigoriev I.V."/>
            <person name="Hibbett D.S."/>
            <person name="Martin F."/>
        </authorList>
    </citation>
    <scope>NUCLEOTIDE SEQUENCE [LARGE SCALE GENOMIC DNA]</scope>
    <source>
        <strain evidence="1 2">FD-317 M1</strain>
    </source>
</reference>
<keyword evidence="2" id="KW-1185">Reference proteome</keyword>
<evidence type="ECO:0000313" key="1">
    <source>
        <dbReference type="EMBL" id="KIK58164.1"/>
    </source>
</evidence>
<name>A0A0D0C6M3_9AGAR</name>
<dbReference type="AlphaFoldDB" id="A0A0D0C6M3"/>
<dbReference type="EMBL" id="KN834786">
    <property type="protein sequence ID" value="KIK58164.1"/>
    <property type="molecule type" value="Genomic_DNA"/>
</dbReference>
<evidence type="ECO:0008006" key="3">
    <source>
        <dbReference type="Google" id="ProtNLM"/>
    </source>
</evidence>
<dbReference type="Proteomes" id="UP000053593">
    <property type="component" value="Unassembled WGS sequence"/>
</dbReference>